<proteinExistence type="predicted"/>
<protein>
    <submittedName>
        <fullName evidence="1">Uncharacterized protein</fullName>
    </submittedName>
</protein>
<sequence>MVDVDVPLPRKRRVSVLLNDAAATPANDFYTLTRKDELRRFTFYPVLDVLIQGLNDWFSQETNSLICAVGRIVELNLGSQKWTNKDLEILQKYFNIDPDALFTELKILKSRKEEDLLPTNVR</sequence>
<gene>
    <name evidence="1" type="ORF">g.43747</name>
    <name evidence="2" type="ORF">g.43748</name>
</gene>
<dbReference type="EMBL" id="GEBQ01012295">
    <property type="protein sequence ID" value="JAT27682.1"/>
    <property type="molecule type" value="Transcribed_RNA"/>
</dbReference>
<evidence type="ECO:0000313" key="2">
    <source>
        <dbReference type="EMBL" id="JAT38436.1"/>
    </source>
</evidence>
<reference evidence="1" key="1">
    <citation type="submission" date="2015-11" db="EMBL/GenBank/DDBJ databases">
        <title>De novo transcriptome assembly of four potential Pierce s Disease insect vectors from Arizona vineyards.</title>
        <authorList>
            <person name="Tassone E.E."/>
        </authorList>
    </citation>
    <scope>NUCLEOTIDE SEQUENCE</scope>
</reference>
<evidence type="ECO:0000313" key="1">
    <source>
        <dbReference type="EMBL" id="JAT27682.1"/>
    </source>
</evidence>
<organism evidence="1">
    <name type="scientific">Graphocephala atropunctata</name>
    <dbReference type="NCBI Taxonomy" id="36148"/>
    <lineage>
        <taxon>Eukaryota</taxon>
        <taxon>Metazoa</taxon>
        <taxon>Ecdysozoa</taxon>
        <taxon>Arthropoda</taxon>
        <taxon>Hexapoda</taxon>
        <taxon>Insecta</taxon>
        <taxon>Pterygota</taxon>
        <taxon>Neoptera</taxon>
        <taxon>Paraneoptera</taxon>
        <taxon>Hemiptera</taxon>
        <taxon>Auchenorrhyncha</taxon>
        <taxon>Membracoidea</taxon>
        <taxon>Cicadellidae</taxon>
        <taxon>Cicadellinae</taxon>
        <taxon>Cicadellini</taxon>
        <taxon>Graphocephala</taxon>
    </lineage>
</organism>
<accession>A0A1B6LVG4</accession>
<dbReference type="AlphaFoldDB" id="A0A1B6LVG4"/>
<name>A0A1B6LVG4_9HEMI</name>
<dbReference type="EMBL" id="GEBQ01001541">
    <property type="protein sequence ID" value="JAT38436.1"/>
    <property type="molecule type" value="Transcribed_RNA"/>
</dbReference>